<sequence length="185" mass="20525">MSNFIFAIDSNTRRSLVKEIVGDVVTPPPNSAAVNVWSYRGKEEAWGHASLTLSDGTYISWWPQGMGRESIPFVSQVYSAPAIVPRSFNDDVRGEGVVPDVFVYIPATHLNEANIKSWWDGFSANPDSRWQTLQQNCSTTVKDALVAGGAWDILGGRAFDNWGDIFVWSPNDIERFATAIRDKIA</sequence>
<proteinExistence type="predicted"/>
<dbReference type="Proteomes" id="UP000520592">
    <property type="component" value="Unassembled WGS sequence"/>
</dbReference>
<reference evidence="1 2" key="1">
    <citation type="submission" date="2020-04" db="EMBL/GenBank/DDBJ databases">
        <title>Molecular characterization of pseudomonads from Agaricus bisporus reveal novel blotch 2 pathogens in Western Europe.</title>
        <authorList>
            <person name="Taparia T."/>
            <person name="Krijger M."/>
            <person name="Haynes E."/>
            <person name="Elpinstone J.G."/>
            <person name="Noble R."/>
            <person name="Van Der Wolf J."/>
        </authorList>
    </citation>
    <scope>NUCLEOTIDE SEQUENCE [LARGE SCALE GENOMIC DNA]</scope>
    <source>
        <strain evidence="1 2">IPO3737</strain>
    </source>
</reference>
<name>A0A7Y7YD56_9PSED</name>
<dbReference type="AlphaFoldDB" id="A0A7Y7YD56"/>
<dbReference type="EMBL" id="JACAQD010000021">
    <property type="protein sequence ID" value="NWC34307.1"/>
    <property type="molecule type" value="Genomic_DNA"/>
</dbReference>
<dbReference type="RefSeq" id="WP_177057818.1">
    <property type="nucleotide sequence ID" value="NZ_JACAPB010000012.1"/>
</dbReference>
<evidence type="ECO:0000313" key="2">
    <source>
        <dbReference type="Proteomes" id="UP000520592"/>
    </source>
</evidence>
<accession>A0A7Y7YD56</accession>
<evidence type="ECO:0000313" key="1">
    <source>
        <dbReference type="EMBL" id="NWC34307.1"/>
    </source>
</evidence>
<protein>
    <submittedName>
        <fullName evidence="1">Uncharacterized protein</fullName>
    </submittedName>
</protein>
<gene>
    <name evidence="1" type="ORF">HX876_18120</name>
</gene>
<organism evidence="1 2">
    <name type="scientific">Pseudomonas gingeri</name>
    <dbReference type="NCBI Taxonomy" id="117681"/>
    <lineage>
        <taxon>Bacteria</taxon>
        <taxon>Pseudomonadati</taxon>
        <taxon>Pseudomonadota</taxon>
        <taxon>Gammaproteobacteria</taxon>
        <taxon>Pseudomonadales</taxon>
        <taxon>Pseudomonadaceae</taxon>
        <taxon>Pseudomonas</taxon>
    </lineage>
</organism>
<comment type="caution">
    <text evidence="1">The sequence shown here is derived from an EMBL/GenBank/DDBJ whole genome shotgun (WGS) entry which is preliminary data.</text>
</comment>